<dbReference type="EMBL" id="QRDX01000003">
    <property type="protein sequence ID" value="RED48922.1"/>
    <property type="molecule type" value="Genomic_DNA"/>
</dbReference>
<evidence type="ECO:0000313" key="3">
    <source>
        <dbReference type="Proteomes" id="UP000256629"/>
    </source>
</evidence>
<dbReference type="Pfam" id="PF19992">
    <property type="entry name" value="DUF6427"/>
    <property type="match status" value="1"/>
</dbReference>
<accession>A0A3D9HHA0</accession>
<feature type="transmembrane region" description="Helical" evidence="1">
    <location>
        <begin position="239"/>
        <end position="258"/>
    </location>
</feature>
<feature type="transmembrane region" description="Helical" evidence="1">
    <location>
        <begin position="12"/>
        <end position="30"/>
    </location>
</feature>
<feature type="transmembrane region" description="Helical" evidence="1">
    <location>
        <begin position="161"/>
        <end position="186"/>
    </location>
</feature>
<feature type="transmembrane region" description="Helical" evidence="1">
    <location>
        <begin position="206"/>
        <end position="227"/>
    </location>
</feature>
<keyword evidence="1" id="KW-0472">Membrane</keyword>
<keyword evidence="1" id="KW-0812">Transmembrane</keyword>
<feature type="transmembrane region" description="Helical" evidence="1">
    <location>
        <begin position="76"/>
        <end position="106"/>
    </location>
</feature>
<comment type="caution">
    <text evidence="2">The sequence shown here is derived from an EMBL/GenBank/DDBJ whole genome shotgun (WGS) entry which is preliminary data.</text>
</comment>
<feature type="transmembrane region" description="Helical" evidence="1">
    <location>
        <begin position="126"/>
        <end position="154"/>
    </location>
</feature>
<evidence type="ECO:0000313" key="2">
    <source>
        <dbReference type="EMBL" id="RED48922.1"/>
    </source>
</evidence>
<name>A0A3D9HHA0_9FLAO</name>
<gene>
    <name evidence="2" type="ORF">DFQ02_103253</name>
</gene>
<reference evidence="2 3" key="1">
    <citation type="submission" date="2018-07" db="EMBL/GenBank/DDBJ databases">
        <title>Genomic Encyclopedia of Type Strains, Phase III (KMG-III): the genomes of soil and plant-associated and newly described type strains.</title>
        <authorList>
            <person name="Whitman W."/>
        </authorList>
    </citation>
    <scope>NUCLEOTIDE SEQUENCE [LARGE SCALE GENOMIC DNA]</scope>
    <source>
        <strain evidence="2 3">CECT 8487</strain>
    </source>
</reference>
<dbReference type="InterPro" id="IPR045625">
    <property type="entry name" value="DUF6427"/>
</dbReference>
<feature type="transmembrane region" description="Helical" evidence="1">
    <location>
        <begin position="293"/>
        <end position="311"/>
    </location>
</feature>
<feature type="transmembrane region" description="Helical" evidence="1">
    <location>
        <begin position="264"/>
        <end position="281"/>
    </location>
</feature>
<evidence type="ECO:0000256" key="1">
    <source>
        <dbReference type="SAM" id="Phobius"/>
    </source>
</evidence>
<feature type="transmembrane region" description="Helical" evidence="1">
    <location>
        <begin position="42"/>
        <end position="64"/>
    </location>
</feature>
<keyword evidence="1" id="KW-1133">Transmembrane helix</keyword>
<dbReference type="Proteomes" id="UP000256629">
    <property type="component" value="Unassembled WGS sequence"/>
</dbReference>
<dbReference type="RefSeq" id="WP_116040291.1">
    <property type="nucleotide sequence ID" value="NZ_QRDX01000003.1"/>
</dbReference>
<keyword evidence="3" id="KW-1185">Reference proteome</keyword>
<proteinExistence type="predicted"/>
<organism evidence="2 3">
    <name type="scientific">Seonamhaeicola aphaedonensis</name>
    <dbReference type="NCBI Taxonomy" id="1461338"/>
    <lineage>
        <taxon>Bacteria</taxon>
        <taxon>Pseudomonadati</taxon>
        <taxon>Bacteroidota</taxon>
        <taxon>Flavobacteriia</taxon>
        <taxon>Flavobacteriales</taxon>
        <taxon>Flavobacteriaceae</taxon>
    </lineage>
</organism>
<dbReference type="AlphaFoldDB" id="A0A3D9HHA0"/>
<protein>
    <submittedName>
        <fullName evidence="2">Uncharacterized protein</fullName>
    </submittedName>
</protein>
<sequence>MITSIFSKSKPVNFIIVFFIMFLAFIVARIELIKETLSLFYITKQLGLLFICYFTILLLNFIVSKNSLTKLNNYEILLFSLFLLLIPSTTLNANILFANFFMILGLRRIMSLRSQRNEKGKLFDAAIWISIASLFYFWAILFFLLILLALAFYADNNIRHWIIPFVGVVTVIIISMGVSVVCYNSFFEVLNISPISSYDFSSYNSIIYIVAITTLLSFGAWSSVFYLQNIKKQKKAYRASFKIIILAGVISFFIVFQAPDKNGSEFLFLFAPLSIIITNYIETIKEKWFKEIFLFVLVVLPLVLLVLQFFTKS</sequence>